<dbReference type="Proteomes" id="UP000654075">
    <property type="component" value="Unassembled WGS sequence"/>
</dbReference>
<dbReference type="EMBL" id="CAJNNV010009032">
    <property type="protein sequence ID" value="CAE8596942.1"/>
    <property type="molecule type" value="Genomic_DNA"/>
</dbReference>
<evidence type="ECO:0000313" key="4">
    <source>
        <dbReference type="Proteomes" id="UP000654075"/>
    </source>
</evidence>
<evidence type="ECO:0000313" key="2">
    <source>
        <dbReference type="EMBL" id="CAE8596942.1"/>
    </source>
</evidence>
<proteinExistence type="predicted"/>
<dbReference type="EMBL" id="CAJNNW010030885">
    <property type="protein sequence ID" value="CAE8704945.1"/>
    <property type="molecule type" value="Genomic_DNA"/>
</dbReference>
<dbReference type="AlphaFoldDB" id="A0A813E9L8"/>
<accession>A0A813E9L8</accession>
<dbReference type="OrthoDB" id="69177at2759"/>
<protein>
    <submittedName>
        <fullName evidence="2">Uncharacterized protein</fullName>
    </submittedName>
</protein>
<gene>
    <name evidence="2" type="ORF">PGLA1383_LOCUS15399</name>
    <name evidence="3" type="ORF">PGLA2088_LOCUS33451</name>
</gene>
<comment type="caution">
    <text evidence="2">The sequence shown here is derived from an EMBL/GenBank/DDBJ whole genome shotgun (WGS) entry which is preliminary data.</text>
</comment>
<feature type="region of interest" description="Disordered" evidence="1">
    <location>
        <begin position="216"/>
        <end position="235"/>
    </location>
</feature>
<reference evidence="2" key="1">
    <citation type="submission" date="2021-02" db="EMBL/GenBank/DDBJ databases">
        <authorList>
            <person name="Dougan E. K."/>
            <person name="Rhodes N."/>
            <person name="Thang M."/>
            <person name="Chan C."/>
        </authorList>
    </citation>
    <scope>NUCLEOTIDE SEQUENCE</scope>
</reference>
<sequence length="263" mass="29351">MGPAPMVTIEEALDPADLQKVLKLIKDERSMVERWMDVRAKPLDHLDKMVQKLMAIDLQEVLPPAIAARVAGVSWRVNVYPPCEDHGFHFDTDEGLRNVIPGIPAIHPLLSTVTYLTSSGGPSVLFDYTWDDADNHDTLPKSGWISMPLKGKHTAFDPRLYHGVLGALRYTKNYTSSRSPDRPCKVDDDSLEELRIVLGLCFYETRAAETFEKDALPANEWPAPRGAPPQASGFRHQQRALSLPGASHQLCQQLHCFHLCSCS</sequence>
<organism evidence="2 4">
    <name type="scientific">Polarella glacialis</name>
    <name type="common">Dinoflagellate</name>
    <dbReference type="NCBI Taxonomy" id="89957"/>
    <lineage>
        <taxon>Eukaryota</taxon>
        <taxon>Sar</taxon>
        <taxon>Alveolata</taxon>
        <taxon>Dinophyceae</taxon>
        <taxon>Suessiales</taxon>
        <taxon>Suessiaceae</taxon>
        <taxon>Polarella</taxon>
    </lineage>
</organism>
<name>A0A813E9L8_POLGL</name>
<dbReference type="Proteomes" id="UP000626109">
    <property type="component" value="Unassembled WGS sequence"/>
</dbReference>
<evidence type="ECO:0000256" key="1">
    <source>
        <dbReference type="SAM" id="MobiDB-lite"/>
    </source>
</evidence>
<keyword evidence="4" id="KW-1185">Reference proteome</keyword>
<evidence type="ECO:0000313" key="3">
    <source>
        <dbReference type="EMBL" id="CAE8704945.1"/>
    </source>
</evidence>